<reference evidence="1 2" key="1">
    <citation type="journal article" date="2014" name="BMC Genomics">
        <title>Comparative genome sequencing reveals chemotype-specific gene clusters in the toxigenic black mold Stachybotrys.</title>
        <authorList>
            <person name="Semeiks J."/>
            <person name="Borek D."/>
            <person name="Otwinowski Z."/>
            <person name="Grishin N.V."/>
        </authorList>
    </citation>
    <scope>NUCLEOTIDE SEQUENCE [LARGE SCALE GENOMIC DNA]</scope>
    <source>
        <strain evidence="2">CBS 109288 / IBT 7711</strain>
    </source>
</reference>
<dbReference type="AlphaFoldDB" id="A0A084AN27"/>
<protein>
    <submittedName>
        <fullName evidence="1">Uncharacterized protein</fullName>
    </submittedName>
</protein>
<name>A0A084AN27_STACB</name>
<dbReference type="EMBL" id="KL648648">
    <property type="protein sequence ID" value="KEY66706.1"/>
    <property type="molecule type" value="Genomic_DNA"/>
</dbReference>
<gene>
    <name evidence="1" type="ORF">S7711_11449</name>
</gene>
<evidence type="ECO:0000313" key="2">
    <source>
        <dbReference type="Proteomes" id="UP000028045"/>
    </source>
</evidence>
<dbReference type="HOGENOM" id="CLU_1504409_0_0_1"/>
<organism evidence="1 2">
    <name type="scientific">Stachybotrys chartarum (strain CBS 109288 / IBT 7711)</name>
    <name type="common">Toxic black mold</name>
    <name type="synonym">Stilbospora chartarum</name>
    <dbReference type="NCBI Taxonomy" id="1280523"/>
    <lineage>
        <taxon>Eukaryota</taxon>
        <taxon>Fungi</taxon>
        <taxon>Dikarya</taxon>
        <taxon>Ascomycota</taxon>
        <taxon>Pezizomycotina</taxon>
        <taxon>Sordariomycetes</taxon>
        <taxon>Hypocreomycetidae</taxon>
        <taxon>Hypocreales</taxon>
        <taxon>Stachybotryaceae</taxon>
        <taxon>Stachybotrys</taxon>
    </lineage>
</organism>
<evidence type="ECO:0000313" key="1">
    <source>
        <dbReference type="EMBL" id="KEY66706.1"/>
    </source>
</evidence>
<proteinExistence type="predicted"/>
<sequence>MAFRTTTNRLDSEAYTSAEVQQSTSILPLQYESLIALVDLARRASRDPLSICLALFAHAAFSEVQFVNLMESKIQIQTNSVAERGDPADTLETLQCFSNVLNRQLEKEDKRLYPVYAERGIIQDRRYEEGEADLKAGLQIRKALGNYVPRSGEANMSYSLLAQGKLEECNSLRGSLALALTENI</sequence>
<accession>A0A084AN27</accession>
<keyword evidence="2" id="KW-1185">Reference proteome</keyword>
<dbReference type="Proteomes" id="UP000028045">
    <property type="component" value="Unassembled WGS sequence"/>
</dbReference>
<dbReference type="OrthoDB" id="3231000at2759"/>